<sequence length="53" mass="6285">MNDVFEVYVSWSNLYGHLSYQQRIRALERENRELRPDVSILEKASAFVALELK</sequence>
<dbReference type="EMBL" id="BAAAZE010000007">
    <property type="protein sequence ID" value="GAA4018873.1"/>
    <property type="molecule type" value="Genomic_DNA"/>
</dbReference>
<dbReference type="RefSeq" id="WP_344762524.1">
    <property type="nucleotide sequence ID" value="NZ_BAAAZE010000007.1"/>
</dbReference>
<proteinExistence type="predicted"/>
<keyword evidence="2" id="KW-1185">Reference proteome</keyword>
<evidence type="ECO:0008006" key="3">
    <source>
        <dbReference type="Google" id="ProtNLM"/>
    </source>
</evidence>
<dbReference type="Proteomes" id="UP001501353">
    <property type="component" value="Unassembled WGS sequence"/>
</dbReference>
<organism evidence="1 2">
    <name type="scientific">Actimicrobium antarcticum</name>
    <dbReference type="NCBI Taxonomy" id="1051899"/>
    <lineage>
        <taxon>Bacteria</taxon>
        <taxon>Pseudomonadati</taxon>
        <taxon>Pseudomonadota</taxon>
        <taxon>Betaproteobacteria</taxon>
        <taxon>Burkholderiales</taxon>
        <taxon>Oxalobacteraceae</taxon>
        <taxon>Actimicrobium</taxon>
    </lineage>
</organism>
<accession>A0ABP7SZX8</accession>
<comment type="caution">
    <text evidence="1">The sequence shown here is derived from an EMBL/GenBank/DDBJ whole genome shotgun (WGS) entry which is preliminary data.</text>
</comment>
<name>A0ABP7SZX8_9BURK</name>
<evidence type="ECO:0000313" key="1">
    <source>
        <dbReference type="EMBL" id="GAA4018873.1"/>
    </source>
</evidence>
<evidence type="ECO:0000313" key="2">
    <source>
        <dbReference type="Proteomes" id="UP001501353"/>
    </source>
</evidence>
<gene>
    <name evidence="1" type="ORF">GCM10022212_13630</name>
</gene>
<reference evidence="2" key="1">
    <citation type="journal article" date="2019" name="Int. J. Syst. Evol. Microbiol.">
        <title>The Global Catalogue of Microorganisms (GCM) 10K type strain sequencing project: providing services to taxonomists for standard genome sequencing and annotation.</title>
        <authorList>
            <consortium name="The Broad Institute Genomics Platform"/>
            <consortium name="The Broad Institute Genome Sequencing Center for Infectious Disease"/>
            <person name="Wu L."/>
            <person name="Ma J."/>
        </authorList>
    </citation>
    <scope>NUCLEOTIDE SEQUENCE [LARGE SCALE GENOMIC DNA]</scope>
    <source>
        <strain evidence="2">JCM 16673</strain>
    </source>
</reference>
<protein>
    <recommendedName>
        <fullName evidence="3">Transposase</fullName>
    </recommendedName>
</protein>